<comment type="caution">
    <text evidence="2">The sequence shown here is derived from an EMBL/GenBank/DDBJ whole genome shotgun (WGS) entry which is preliminary data.</text>
</comment>
<gene>
    <name evidence="2" type="ORF">HZH66_001987</name>
</gene>
<sequence>MQELNGWSCRDKGDSGCVGLQRREQEEAIGNETGSRGAKDDDVKGGNFRFCDRGDCLEKFLAMINLTRDTRIPLEYHHPAKLT</sequence>
<evidence type="ECO:0000256" key="1">
    <source>
        <dbReference type="SAM" id="MobiDB-lite"/>
    </source>
</evidence>
<evidence type="ECO:0000313" key="3">
    <source>
        <dbReference type="Proteomes" id="UP000614350"/>
    </source>
</evidence>
<accession>A0A834NFT8</accession>
<dbReference type="AlphaFoldDB" id="A0A834NFT8"/>
<organism evidence="2 3">
    <name type="scientific">Vespula vulgaris</name>
    <name type="common">Yellow jacket</name>
    <name type="synonym">Wasp</name>
    <dbReference type="NCBI Taxonomy" id="7454"/>
    <lineage>
        <taxon>Eukaryota</taxon>
        <taxon>Metazoa</taxon>
        <taxon>Ecdysozoa</taxon>
        <taxon>Arthropoda</taxon>
        <taxon>Hexapoda</taxon>
        <taxon>Insecta</taxon>
        <taxon>Pterygota</taxon>
        <taxon>Neoptera</taxon>
        <taxon>Endopterygota</taxon>
        <taxon>Hymenoptera</taxon>
        <taxon>Apocrita</taxon>
        <taxon>Aculeata</taxon>
        <taxon>Vespoidea</taxon>
        <taxon>Vespidae</taxon>
        <taxon>Vespinae</taxon>
        <taxon>Vespula</taxon>
    </lineage>
</organism>
<proteinExistence type="predicted"/>
<reference evidence="2" key="1">
    <citation type="journal article" date="2020" name="G3 (Bethesda)">
        <title>High-Quality Assemblies for Three Invasive Social Wasps from the &lt;i&gt;Vespula&lt;/i&gt; Genus.</title>
        <authorList>
            <person name="Harrop T.W.R."/>
            <person name="Guhlin J."/>
            <person name="McLaughlin G.M."/>
            <person name="Permina E."/>
            <person name="Stockwell P."/>
            <person name="Gilligan J."/>
            <person name="Le Lec M.F."/>
            <person name="Gruber M.A.M."/>
            <person name="Quinn O."/>
            <person name="Lovegrove M."/>
            <person name="Duncan E.J."/>
            <person name="Remnant E.J."/>
            <person name="Van Eeckhoven J."/>
            <person name="Graham B."/>
            <person name="Knapp R.A."/>
            <person name="Langford K.W."/>
            <person name="Kronenberg Z."/>
            <person name="Press M.O."/>
            <person name="Eacker S.M."/>
            <person name="Wilson-Rankin E.E."/>
            <person name="Purcell J."/>
            <person name="Lester P.J."/>
            <person name="Dearden P.K."/>
        </authorList>
    </citation>
    <scope>NUCLEOTIDE SEQUENCE</scope>
    <source>
        <strain evidence="2">Marl-1</strain>
    </source>
</reference>
<keyword evidence="3" id="KW-1185">Reference proteome</keyword>
<protein>
    <submittedName>
        <fullName evidence="2">Uncharacterized protein</fullName>
    </submittedName>
</protein>
<name>A0A834NFT8_VESVU</name>
<dbReference type="EMBL" id="JACSEA010000002">
    <property type="protein sequence ID" value="KAF7407450.1"/>
    <property type="molecule type" value="Genomic_DNA"/>
</dbReference>
<feature type="region of interest" description="Disordered" evidence="1">
    <location>
        <begin position="1"/>
        <end position="44"/>
    </location>
</feature>
<dbReference type="Proteomes" id="UP000614350">
    <property type="component" value="Unassembled WGS sequence"/>
</dbReference>
<evidence type="ECO:0000313" key="2">
    <source>
        <dbReference type="EMBL" id="KAF7407450.1"/>
    </source>
</evidence>